<evidence type="ECO:0000256" key="12">
    <source>
        <dbReference type="ARBA" id="ARBA00023125"/>
    </source>
</evidence>
<keyword evidence="8" id="KW-0863">Zinc-finger</keyword>
<keyword evidence="11" id="KW-0267">Excision nuclease</keyword>
<dbReference type="GO" id="GO:0008270">
    <property type="term" value="F:zinc ion binding"/>
    <property type="evidence" value="ECO:0007669"/>
    <property type="project" value="UniProtKB-KW"/>
</dbReference>
<evidence type="ECO:0000256" key="10">
    <source>
        <dbReference type="ARBA" id="ARBA00022840"/>
    </source>
</evidence>
<sequence length="751" mass="84138">MNREQIIVKNAHANNLKNIDIEIPKHKLVVFTGVSGSGKSSLLFDTVYVEAQRQLIETFSTFARTRMPKLSRPDVDDILNLSTAIVIDQKRMGNNLRSTVGTATEINTYLRLLYSRVGKPFVGPSFYFSFNHPEGMCPHCNGLGKQIKIDLDLFLDREKSIREGAITHPHYKLGGFLWKELVHLGIVDAEKPLKDFSPEELDLLLYSEPFQIKNAKEKLSYNRTFEGIARKLEKAVTTRADDESAEEEKNAYTRYFSYQLCEHCEGTRLNERARSVTIKGLNIAELCRLELVDVFDFLQDVDDEISRPVLRKARFLLQQLIEIGVGYLSLERAVGTLSGGESQRVKMSKQMDCNLVDMLYVLDEPSIGLHPRDTDNLLKILFRLKEKGNSVFVVEHDPDIIRAAEWIVDMGPKAGKLGGQVVYNGEPAGMEKIESLTAEYLHKKQKPVFSRKEAISFFEIKHATVNNLKDVSVKIPKGVLTCVTGVAGSGKSSLIHACFAKEHPEAIVIDQSPIGKTSRANAATFIGVFDLIRKEFAAATQSEASLFSFNSKGACPKCNGQGVLTFELYFLDSVKTVCDECDGKRYHAEVLELKFQGKSIADVLDMTINQAAEFFKSANIKKHLHILQEVGLGYLKLGQSLSTLSGGESQRLKIANELKKEGNIYIMDEPTTGLHMSDIDNFYRIIRSLVDNHNTVVIIEHNLDIIRYADWIIDMGPEGGKNGGELIFQGTPEELVKCDRSITGKYLGRVI</sequence>
<evidence type="ECO:0000256" key="13">
    <source>
        <dbReference type="ARBA" id="ARBA00023204"/>
    </source>
</evidence>
<keyword evidence="5" id="KW-0547">Nucleotide-binding</keyword>
<dbReference type="PANTHER" id="PTHR43152:SF1">
    <property type="entry name" value="UVRA PROTEIN"/>
    <property type="match status" value="1"/>
</dbReference>
<feature type="domain" description="ABC transporter" evidence="14">
    <location>
        <begin position="450"/>
        <end position="748"/>
    </location>
</feature>
<keyword evidence="10" id="KW-0067">ATP-binding</keyword>
<dbReference type="PROSITE" id="PS00211">
    <property type="entry name" value="ABC_TRANSPORTER_1"/>
    <property type="match status" value="2"/>
</dbReference>
<evidence type="ECO:0000313" key="15">
    <source>
        <dbReference type="EMBL" id="MPM07850.1"/>
    </source>
</evidence>
<evidence type="ECO:0000256" key="11">
    <source>
        <dbReference type="ARBA" id="ARBA00022881"/>
    </source>
</evidence>
<dbReference type="Gene3D" id="3.40.50.300">
    <property type="entry name" value="P-loop containing nucleotide triphosphate hydrolases"/>
    <property type="match status" value="2"/>
</dbReference>
<keyword evidence="2" id="KW-0963">Cytoplasm</keyword>
<dbReference type="Pfam" id="PF00005">
    <property type="entry name" value="ABC_tran"/>
    <property type="match status" value="1"/>
</dbReference>
<dbReference type="CDD" id="cd03270">
    <property type="entry name" value="ABC_UvrA_I"/>
    <property type="match status" value="1"/>
</dbReference>
<dbReference type="GO" id="GO:0006281">
    <property type="term" value="P:DNA repair"/>
    <property type="evidence" value="ECO:0007669"/>
    <property type="project" value="UniProtKB-KW"/>
</dbReference>
<evidence type="ECO:0000256" key="9">
    <source>
        <dbReference type="ARBA" id="ARBA00022833"/>
    </source>
</evidence>
<keyword evidence="6" id="KW-0227">DNA damage</keyword>
<gene>
    <name evidence="15" type="primary">uvrA_28</name>
    <name evidence="15" type="ORF">SDC9_54159</name>
</gene>
<dbReference type="InterPro" id="IPR003439">
    <property type="entry name" value="ABC_transporter-like_ATP-bd"/>
</dbReference>
<keyword evidence="7" id="KW-0228">DNA excision</keyword>
<keyword evidence="13" id="KW-0234">DNA repair</keyword>
<dbReference type="SUPFAM" id="SSF52540">
    <property type="entry name" value="P-loop containing nucleoside triphosphate hydrolases"/>
    <property type="match status" value="2"/>
</dbReference>
<name>A0A644WVE4_9ZZZZ</name>
<proteinExistence type="predicted"/>
<evidence type="ECO:0000256" key="6">
    <source>
        <dbReference type="ARBA" id="ARBA00022763"/>
    </source>
</evidence>
<evidence type="ECO:0000256" key="1">
    <source>
        <dbReference type="ARBA" id="ARBA00004496"/>
    </source>
</evidence>
<dbReference type="Gene3D" id="1.20.1580.10">
    <property type="entry name" value="ABC transporter ATPase like domain"/>
    <property type="match status" value="2"/>
</dbReference>
<evidence type="ECO:0000256" key="2">
    <source>
        <dbReference type="ARBA" id="ARBA00022490"/>
    </source>
</evidence>
<dbReference type="InterPro" id="IPR041552">
    <property type="entry name" value="UvrA_DNA-bd"/>
</dbReference>
<evidence type="ECO:0000256" key="3">
    <source>
        <dbReference type="ARBA" id="ARBA00022723"/>
    </source>
</evidence>
<dbReference type="PROSITE" id="PS50893">
    <property type="entry name" value="ABC_TRANSPORTER_2"/>
    <property type="match status" value="1"/>
</dbReference>
<dbReference type="EMBL" id="VSSQ01001382">
    <property type="protein sequence ID" value="MPM07850.1"/>
    <property type="molecule type" value="Genomic_DNA"/>
</dbReference>
<evidence type="ECO:0000256" key="8">
    <source>
        <dbReference type="ARBA" id="ARBA00022771"/>
    </source>
</evidence>
<dbReference type="GO" id="GO:0003677">
    <property type="term" value="F:DNA binding"/>
    <property type="evidence" value="ECO:0007669"/>
    <property type="project" value="UniProtKB-KW"/>
</dbReference>
<dbReference type="InterPro" id="IPR017871">
    <property type="entry name" value="ABC_transporter-like_CS"/>
</dbReference>
<evidence type="ECO:0000259" key="14">
    <source>
        <dbReference type="PROSITE" id="PS50893"/>
    </source>
</evidence>
<comment type="subcellular location">
    <subcellularLocation>
        <location evidence="1">Cytoplasm</location>
    </subcellularLocation>
</comment>
<dbReference type="GO" id="GO:0005524">
    <property type="term" value="F:ATP binding"/>
    <property type="evidence" value="ECO:0007669"/>
    <property type="project" value="UniProtKB-KW"/>
</dbReference>
<protein>
    <submittedName>
        <fullName evidence="15">UvrABC system protein A</fullName>
    </submittedName>
</protein>
<evidence type="ECO:0000256" key="4">
    <source>
        <dbReference type="ARBA" id="ARBA00022737"/>
    </source>
</evidence>
<evidence type="ECO:0000256" key="5">
    <source>
        <dbReference type="ARBA" id="ARBA00022741"/>
    </source>
</evidence>
<reference evidence="15" key="1">
    <citation type="submission" date="2019-08" db="EMBL/GenBank/DDBJ databases">
        <authorList>
            <person name="Kucharzyk K."/>
            <person name="Murdoch R.W."/>
            <person name="Higgins S."/>
            <person name="Loffler F."/>
        </authorList>
    </citation>
    <scope>NUCLEOTIDE SEQUENCE</scope>
</reference>
<evidence type="ECO:0000256" key="7">
    <source>
        <dbReference type="ARBA" id="ARBA00022769"/>
    </source>
</evidence>
<keyword evidence="3" id="KW-0479">Metal-binding</keyword>
<dbReference type="AlphaFoldDB" id="A0A644WVE4"/>
<keyword evidence="12" id="KW-0238">DNA-binding</keyword>
<keyword evidence="4" id="KW-0677">Repeat</keyword>
<dbReference type="PANTHER" id="PTHR43152">
    <property type="entry name" value="UVRABC SYSTEM PROTEIN A"/>
    <property type="match status" value="1"/>
</dbReference>
<dbReference type="GO" id="GO:0016887">
    <property type="term" value="F:ATP hydrolysis activity"/>
    <property type="evidence" value="ECO:0007669"/>
    <property type="project" value="InterPro"/>
</dbReference>
<dbReference type="InterPro" id="IPR027417">
    <property type="entry name" value="P-loop_NTPase"/>
</dbReference>
<dbReference type="GO" id="GO:0004518">
    <property type="term" value="F:nuclease activity"/>
    <property type="evidence" value="ECO:0007669"/>
    <property type="project" value="UniProtKB-KW"/>
</dbReference>
<accession>A0A644WVE4</accession>
<comment type="caution">
    <text evidence="15">The sequence shown here is derived from an EMBL/GenBank/DDBJ whole genome shotgun (WGS) entry which is preliminary data.</text>
</comment>
<dbReference type="Pfam" id="PF17755">
    <property type="entry name" value="UvrA_DNA-bind"/>
    <property type="match status" value="1"/>
</dbReference>
<keyword evidence="9" id="KW-0862">Zinc</keyword>
<organism evidence="15">
    <name type="scientific">bioreactor metagenome</name>
    <dbReference type="NCBI Taxonomy" id="1076179"/>
    <lineage>
        <taxon>unclassified sequences</taxon>
        <taxon>metagenomes</taxon>
        <taxon>ecological metagenomes</taxon>
    </lineage>
</organism>
<dbReference type="Gene3D" id="1.10.8.280">
    <property type="entry name" value="ABC transporter ATPase domain-like"/>
    <property type="match status" value="1"/>
</dbReference>
<dbReference type="GO" id="GO:0005737">
    <property type="term" value="C:cytoplasm"/>
    <property type="evidence" value="ECO:0007669"/>
    <property type="project" value="UniProtKB-SubCell"/>
</dbReference>